<organism evidence="2">
    <name type="scientific">Anguilla anguilla</name>
    <name type="common">European freshwater eel</name>
    <name type="synonym">Muraena anguilla</name>
    <dbReference type="NCBI Taxonomy" id="7936"/>
    <lineage>
        <taxon>Eukaryota</taxon>
        <taxon>Metazoa</taxon>
        <taxon>Chordata</taxon>
        <taxon>Craniata</taxon>
        <taxon>Vertebrata</taxon>
        <taxon>Euteleostomi</taxon>
        <taxon>Actinopterygii</taxon>
        <taxon>Neopterygii</taxon>
        <taxon>Teleostei</taxon>
        <taxon>Anguilliformes</taxon>
        <taxon>Anguillidae</taxon>
        <taxon>Anguilla</taxon>
    </lineage>
</organism>
<sequence>MKKKNILCSFFSCQQYTALKYIIYRTLLGIIVKYVQIYS</sequence>
<dbReference type="EMBL" id="GBXM01107967">
    <property type="protein sequence ID" value="JAH00610.1"/>
    <property type="molecule type" value="Transcribed_RNA"/>
</dbReference>
<keyword evidence="1" id="KW-0812">Transmembrane</keyword>
<evidence type="ECO:0000256" key="1">
    <source>
        <dbReference type="SAM" id="Phobius"/>
    </source>
</evidence>
<protein>
    <submittedName>
        <fullName evidence="2">Uncharacterized protein</fullName>
    </submittedName>
</protein>
<proteinExistence type="predicted"/>
<name>A0A0E9P970_ANGAN</name>
<evidence type="ECO:0000313" key="2">
    <source>
        <dbReference type="EMBL" id="JAH00610.1"/>
    </source>
</evidence>
<reference evidence="2" key="2">
    <citation type="journal article" date="2015" name="Fish Shellfish Immunol.">
        <title>Early steps in the European eel (Anguilla anguilla)-Vibrio vulnificus interaction in the gills: Role of the RtxA13 toxin.</title>
        <authorList>
            <person name="Callol A."/>
            <person name="Pajuelo D."/>
            <person name="Ebbesson L."/>
            <person name="Teles M."/>
            <person name="MacKenzie S."/>
            <person name="Amaro C."/>
        </authorList>
    </citation>
    <scope>NUCLEOTIDE SEQUENCE</scope>
</reference>
<keyword evidence="1" id="KW-1133">Transmembrane helix</keyword>
<keyword evidence="1" id="KW-0472">Membrane</keyword>
<dbReference type="AlphaFoldDB" id="A0A0E9P970"/>
<accession>A0A0E9P970</accession>
<feature type="transmembrane region" description="Helical" evidence="1">
    <location>
        <begin position="21"/>
        <end position="38"/>
    </location>
</feature>
<reference evidence="2" key="1">
    <citation type="submission" date="2014-11" db="EMBL/GenBank/DDBJ databases">
        <authorList>
            <person name="Amaro Gonzalez C."/>
        </authorList>
    </citation>
    <scope>NUCLEOTIDE SEQUENCE</scope>
</reference>